<proteinExistence type="predicted"/>
<sequence>MTTVEERFLPEECWECILKRFLNECDDYNRYLQSLSILSKQFLSVTDRFRLSLIISNETIPLLPRLLQRCTNLTSLNLTRFQGDLDRLLCQISCFPLNFTSLNLSNQHTIPAHGLREFSKKITTLTSLTCSNIVSLHNNDLVLISDCFPFLEELDLSNPKNIHGKVNVMFLVLPKLRKVNLSGCYSINDRMLLHLCKNCEFLREIVIPNNLFVNPNGIAFAIRERPGLRSLTFSGTPGRVILVTNFPQHFIDSLVSLKGLTCLELSCLHIPDDLLYSIAMEGLPLKRLVLGHCTGFTSDGIHHLLSKCQCIQHLDLQKATFQDSFVYHKLSLCLGNLVSINLSHSNHLTEITLFTLVGRCPLLNEIYMENTCIGQMVFQLHKYSSLLNFVINPQMKSLHLASNTLLYDNINNIFASMCPNLELVDLSNCVCISKGIVQVLRHCKIMHLNLSSCPKVNLHGMNFEVPKLEVLNLSMTNIDDKTLYVISKNCSGLLQLDLEKCYNITEKGVKQVVKKCTRLKEINLRHCCKVSTDVALWMEMVLSSLSLRKIKTPPHFCPSHRKWKPLLNHGHGCILC</sequence>
<comment type="caution">
    <text evidence="1">The sequence shown here is derived from an EMBL/GenBank/DDBJ whole genome shotgun (WGS) entry which is preliminary data.</text>
</comment>
<gene>
    <name evidence="1" type="ORF">MILVUS5_LOCUS32721</name>
</gene>
<evidence type="ECO:0000313" key="1">
    <source>
        <dbReference type="EMBL" id="CAJ2668303.1"/>
    </source>
</evidence>
<protein>
    <submittedName>
        <fullName evidence="1">Uncharacterized protein</fullName>
    </submittedName>
</protein>
<organism evidence="1 2">
    <name type="scientific">Trifolium pratense</name>
    <name type="common">Red clover</name>
    <dbReference type="NCBI Taxonomy" id="57577"/>
    <lineage>
        <taxon>Eukaryota</taxon>
        <taxon>Viridiplantae</taxon>
        <taxon>Streptophyta</taxon>
        <taxon>Embryophyta</taxon>
        <taxon>Tracheophyta</taxon>
        <taxon>Spermatophyta</taxon>
        <taxon>Magnoliopsida</taxon>
        <taxon>eudicotyledons</taxon>
        <taxon>Gunneridae</taxon>
        <taxon>Pentapetalae</taxon>
        <taxon>rosids</taxon>
        <taxon>fabids</taxon>
        <taxon>Fabales</taxon>
        <taxon>Fabaceae</taxon>
        <taxon>Papilionoideae</taxon>
        <taxon>50 kb inversion clade</taxon>
        <taxon>NPAAA clade</taxon>
        <taxon>Hologalegina</taxon>
        <taxon>IRL clade</taxon>
        <taxon>Trifolieae</taxon>
        <taxon>Trifolium</taxon>
    </lineage>
</organism>
<dbReference type="EMBL" id="CASHSV030000513">
    <property type="protein sequence ID" value="CAJ2668303.1"/>
    <property type="molecule type" value="Genomic_DNA"/>
</dbReference>
<name>A0ACB0LI37_TRIPR</name>
<reference evidence="1" key="1">
    <citation type="submission" date="2023-10" db="EMBL/GenBank/DDBJ databases">
        <authorList>
            <person name="Rodriguez Cubillos JULIANA M."/>
            <person name="De Vega J."/>
        </authorList>
    </citation>
    <scope>NUCLEOTIDE SEQUENCE</scope>
</reference>
<evidence type="ECO:0000313" key="2">
    <source>
        <dbReference type="Proteomes" id="UP001177021"/>
    </source>
</evidence>
<accession>A0ACB0LI37</accession>
<dbReference type="Proteomes" id="UP001177021">
    <property type="component" value="Unassembled WGS sequence"/>
</dbReference>
<keyword evidence="2" id="KW-1185">Reference proteome</keyword>